<sequence length="605" mass="68065">MYGWLVDGLSSLFEPITGQRPSGWPGLNVTRQVAPLAWETHLHREERNPRPAKRNYQSIHASETLGQSEPVEIKRRRTDIVVNFVKKTVAGVVGLLRLRNLLSLTSKRHRTNTASQAQPAILMGIDELQTSWMSNSDWRMEKPTVGKQSEWERRGLIQGSSSTLMRKHTGSLLCPGNLDRARDRDKSQRRSLQCLPNRPALGVGTGPPSSDPVSPPRTHRQCLAVEEALKESDKEHYRRLLQMVSDKYSRSHPLPFTRTKPQGTMLTEGGHRTAILGRTCDSVTPKAGPLRANPTVYMWRDASSTKQTRERRGDLCLSKPLGAATDTQPANNAVWKQSDVDLCDEVATRLNLVDRDTSTHTYTQPDARHNDEKLLRLTQEMAVEVSRALSQRDPNLVLSSAFKLRITQRDLATLQEGSWLNDEVINFYLSLVMARSTSAGCGLKVYSFSTFFFPKLHGGGGGTGGGHAAVKRWTKAVDIFHYDIILVPLHLGVHWSLAVVDCTSRTVRSYDSIGQRHDDICSLLLLYLREEHQAKKGKDLDMSKWTVSSLRASEIPQQKNGSDCGVFACKYADYIAQGRPLTFRQCHMPLFRKLMIWEILNQKLV</sequence>
<gene>
    <name evidence="1" type="ORF">DPEC_G00151120</name>
</gene>
<reference evidence="1" key="1">
    <citation type="submission" date="2021-05" db="EMBL/GenBank/DDBJ databases">
        <authorList>
            <person name="Pan Q."/>
            <person name="Jouanno E."/>
            <person name="Zahm M."/>
            <person name="Klopp C."/>
            <person name="Cabau C."/>
            <person name="Louis A."/>
            <person name="Berthelot C."/>
            <person name="Parey E."/>
            <person name="Roest Crollius H."/>
            <person name="Montfort J."/>
            <person name="Robinson-Rechavi M."/>
            <person name="Bouchez O."/>
            <person name="Lampietro C."/>
            <person name="Lopez Roques C."/>
            <person name="Donnadieu C."/>
            <person name="Postlethwait J."/>
            <person name="Bobe J."/>
            <person name="Dillon D."/>
            <person name="Chandos A."/>
            <person name="von Hippel F."/>
            <person name="Guiguen Y."/>
        </authorList>
    </citation>
    <scope>NUCLEOTIDE SEQUENCE</scope>
    <source>
        <strain evidence="1">YG-Jan2019</strain>
    </source>
</reference>
<organism evidence="1 2">
    <name type="scientific">Dallia pectoralis</name>
    <name type="common">Alaska blackfish</name>
    <dbReference type="NCBI Taxonomy" id="75939"/>
    <lineage>
        <taxon>Eukaryota</taxon>
        <taxon>Metazoa</taxon>
        <taxon>Chordata</taxon>
        <taxon>Craniata</taxon>
        <taxon>Vertebrata</taxon>
        <taxon>Euteleostomi</taxon>
        <taxon>Actinopterygii</taxon>
        <taxon>Neopterygii</taxon>
        <taxon>Teleostei</taxon>
        <taxon>Protacanthopterygii</taxon>
        <taxon>Esociformes</taxon>
        <taxon>Umbridae</taxon>
        <taxon>Dallia</taxon>
    </lineage>
</organism>
<dbReference type="EMBL" id="CM055739">
    <property type="protein sequence ID" value="KAJ8003708.1"/>
    <property type="molecule type" value="Genomic_DNA"/>
</dbReference>
<comment type="caution">
    <text evidence="1">The sequence shown here is derived from an EMBL/GenBank/DDBJ whole genome shotgun (WGS) entry which is preliminary data.</text>
</comment>
<keyword evidence="2" id="KW-1185">Reference proteome</keyword>
<name>A0ACC2GJB2_DALPE</name>
<accession>A0ACC2GJB2</accession>
<evidence type="ECO:0000313" key="2">
    <source>
        <dbReference type="Proteomes" id="UP001157502"/>
    </source>
</evidence>
<protein>
    <submittedName>
        <fullName evidence="1">Uncharacterized protein</fullName>
    </submittedName>
</protein>
<proteinExistence type="predicted"/>
<dbReference type="Proteomes" id="UP001157502">
    <property type="component" value="Chromosome 12"/>
</dbReference>
<evidence type="ECO:0000313" key="1">
    <source>
        <dbReference type="EMBL" id="KAJ8003708.1"/>
    </source>
</evidence>